<evidence type="ECO:0000256" key="1">
    <source>
        <dbReference type="SAM" id="MobiDB-lite"/>
    </source>
</evidence>
<dbReference type="VEuPathDB" id="TriTrypDB:ADEAN_000387700"/>
<keyword evidence="3" id="KW-1185">Reference proteome</keyword>
<evidence type="ECO:0000313" key="2">
    <source>
        <dbReference type="EMBL" id="CAD2216415.1"/>
    </source>
</evidence>
<sequence length="333" mass="37294">MIHDQSRAYCRCDVCEADKQGKPYHNSQPGLNLSQAEAGVPVDELYYRSLRSTMKSRSMMASQRNASRFVPDEQLLSSMKKRDAKDAHDMAASVPVRRRDHIQELIILENKRRIQTEGLLASQRADVATPEAPTPQRDIAVPPSPPAVETPSSTCSAKKDLTATLTSVKNVMELPGAEGRFSRDQLTQLRTIVRNQENKSRQQQETCENSCFHSHRYRNADGATIGDGKGDATPVYAVTSHPYGTGVVFLPFDESTRPKARGVNNDSHTSKAVPNAERKVNGSTPNEFTESMKQFNSTASMWRTSTHQQNEEMERYMNSQKQLRENAKKVYAC</sequence>
<dbReference type="EMBL" id="LR877150">
    <property type="protein sequence ID" value="CAD2216415.1"/>
    <property type="molecule type" value="Genomic_DNA"/>
</dbReference>
<name>A0A7G2CAE0_9TRYP</name>
<gene>
    <name evidence="2" type="ORF">ADEAN_000387700</name>
</gene>
<feature type="region of interest" description="Disordered" evidence="1">
    <location>
        <begin position="124"/>
        <end position="154"/>
    </location>
</feature>
<organism evidence="2 3">
    <name type="scientific">Angomonas deanei</name>
    <dbReference type="NCBI Taxonomy" id="59799"/>
    <lineage>
        <taxon>Eukaryota</taxon>
        <taxon>Discoba</taxon>
        <taxon>Euglenozoa</taxon>
        <taxon>Kinetoplastea</taxon>
        <taxon>Metakinetoplastina</taxon>
        <taxon>Trypanosomatida</taxon>
        <taxon>Trypanosomatidae</taxon>
        <taxon>Strigomonadinae</taxon>
        <taxon>Angomonas</taxon>
    </lineage>
</organism>
<reference evidence="2 3" key="1">
    <citation type="submission" date="2020-08" db="EMBL/GenBank/DDBJ databases">
        <authorList>
            <person name="Newling K."/>
            <person name="Davey J."/>
            <person name="Forrester S."/>
        </authorList>
    </citation>
    <scope>NUCLEOTIDE SEQUENCE [LARGE SCALE GENOMIC DNA]</scope>
    <source>
        <strain evidence="3">Crithidia deanei Carvalho (ATCC PRA-265)</strain>
    </source>
</reference>
<protein>
    <submittedName>
        <fullName evidence="2">Uncharacterized protein</fullName>
    </submittedName>
</protein>
<dbReference type="AlphaFoldDB" id="A0A7G2CAE0"/>
<accession>A0A7G2CAE0</accession>
<feature type="region of interest" description="Disordered" evidence="1">
    <location>
        <begin position="258"/>
        <end position="286"/>
    </location>
</feature>
<evidence type="ECO:0000313" key="3">
    <source>
        <dbReference type="Proteomes" id="UP000515908"/>
    </source>
</evidence>
<dbReference type="Proteomes" id="UP000515908">
    <property type="component" value="Chromosome 06"/>
</dbReference>
<proteinExistence type="predicted"/>